<dbReference type="SUPFAM" id="SSF48452">
    <property type="entry name" value="TPR-like"/>
    <property type="match status" value="1"/>
</dbReference>
<dbReference type="Gene3D" id="1.25.40.10">
    <property type="entry name" value="Tetratricopeptide repeat domain"/>
    <property type="match status" value="2"/>
</dbReference>
<name>A0A6L5XFS2_9BACT</name>
<reference evidence="7 8" key="1">
    <citation type="submission" date="2019-08" db="EMBL/GenBank/DDBJ databases">
        <title>In-depth cultivation of the pig gut microbiome towards novel bacterial diversity and tailored functional studies.</title>
        <authorList>
            <person name="Wylensek D."/>
            <person name="Hitch T.C.A."/>
            <person name="Clavel T."/>
        </authorList>
    </citation>
    <scope>NUCLEOTIDE SEQUENCE [LARGE SCALE GENOMIC DNA]</scope>
    <source>
        <strain evidence="7 8">Oil-RF-744-WCA-WT-10</strain>
    </source>
</reference>
<evidence type="ECO:0000256" key="3">
    <source>
        <dbReference type="ARBA" id="ARBA00023163"/>
    </source>
</evidence>
<dbReference type="PROSITE" id="PS01124">
    <property type="entry name" value="HTH_ARAC_FAMILY_2"/>
    <property type="match status" value="1"/>
</dbReference>
<evidence type="ECO:0000256" key="1">
    <source>
        <dbReference type="ARBA" id="ARBA00023015"/>
    </source>
</evidence>
<dbReference type="AlphaFoldDB" id="A0A6L5XFS2"/>
<keyword evidence="1" id="KW-0805">Transcription regulation</keyword>
<dbReference type="InterPro" id="IPR018060">
    <property type="entry name" value="HTH_AraC"/>
</dbReference>
<evidence type="ECO:0000256" key="5">
    <source>
        <dbReference type="SAM" id="SignalP"/>
    </source>
</evidence>
<dbReference type="GO" id="GO:0043565">
    <property type="term" value="F:sequence-specific DNA binding"/>
    <property type="evidence" value="ECO:0007669"/>
    <property type="project" value="InterPro"/>
</dbReference>
<feature type="chain" id="PRO_5026653773" evidence="5">
    <location>
        <begin position="22"/>
        <end position="545"/>
    </location>
</feature>
<dbReference type="InterPro" id="IPR011990">
    <property type="entry name" value="TPR-like_helical_dom_sf"/>
</dbReference>
<dbReference type="InterPro" id="IPR020449">
    <property type="entry name" value="Tscrpt_reg_AraC-type_HTH"/>
</dbReference>
<keyword evidence="4" id="KW-1133">Transmembrane helix</keyword>
<sequence length="545" mass="62291">MRHTIIYILSLLFLVATRGYAAGAAFGTREFKKYNVMPTERLLNLGKHYLDVRHKPDSALVCYTIIANRYRKKTGSKAEMRCYALALNNLGYLYGCYYLDFEHAYDYLSQAVAVSKKYRIDDNLAYAYVNLAGIYSSRSELLGIGDSENQIQKYCRLAFDEAVRQKQWDVASASFLNLFTSFSEAGSAGKIQDDLRRFLSIPALRHDPLSKFVYDDYRGTLAYNRGAYREALATFRQQLRDADAVKSVTMNCRVLALWNIYEVYHKTKQWDEAMHILDRLEEYASQYADAATHNKVLQHKSDLYRERGETALATHYDYLYLKSKDSLLTRSNADRMERSVFVHELSRVNTQLAESNARHHQMVMAVLVLLAFIIVIAVALVVNIRGLRKQKAYVRKLYEKNVELLEHKSAIATAAQSGLNRAAGLSEDLKSSLLEHIDQTINNPEIFCAQDFSLHQLATLVESNDKYVSHVINERYRKNFKQLLNEARVAEACRRLGDQEHYGHLTIAAIANDVGFGSRSNFALAFKRVTGISPSDYLRQAHHKG</sequence>
<comment type="caution">
    <text evidence="7">The sequence shown here is derived from an EMBL/GenBank/DDBJ whole genome shotgun (WGS) entry which is preliminary data.</text>
</comment>
<keyword evidence="4" id="KW-0812">Transmembrane</keyword>
<dbReference type="SMART" id="SM00342">
    <property type="entry name" value="HTH_ARAC"/>
    <property type="match status" value="1"/>
</dbReference>
<feature type="domain" description="HTH araC/xylS-type" evidence="6">
    <location>
        <begin position="431"/>
        <end position="540"/>
    </location>
</feature>
<feature type="transmembrane region" description="Helical" evidence="4">
    <location>
        <begin position="362"/>
        <end position="382"/>
    </location>
</feature>
<dbReference type="Proteomes" id="UP000483362">
    <property type="component" value="Unassembled WGS sequence"/>
</dbReference>
<dbReference type="GO" id="GO:0003700">
    <property type="term" value="F:DNA-binding transcription factor activity"/>
    <property type="evidence" value="ECO:0007669"/>
    <property type="project" value="InterPro"/>
</dbReference>
<dbReference type="EMBL" id="VULT01000019">
    <property type="protein sequence ID" value="MSS18344.1"/>
    <property type="molecule type" value="Genomic_DNA"/>
</dbReference>
<evidence type="ECO:0000256" key="2">
    <source>
        <dbReference type="ARBA" id="ARBA00023125"/>
    </source>
</evidence>
<keyword evidence="8" id="KW-1185">Reference proteome</keyword>
<feature type="signal peptide" evidence="5">
    <location>
        <begin position="1"/>
        <end position="21"/>
    </location>
</feature>
<accession>A0A6L5XFS2</accession>
<organism evidence="7 8">
    <name type="scientific">Sodaliphilus pleomorphus</name>
    <dbReference type="NCBI Taxonomy" id="2606626"/>
    <lineage>
        <taxon>Bacteria</taxon>
        <taxon>Pseudomonadati</taxon>
        <taxon>Bacteroidota</taxon>
        <taxon>Bacteroidia</taxon>
        <taxon>Bacteroidales</taxon>
        <taxon>Muribaculaceae</taxon>
        <taxon>Sodaliphilus</taxon>
    </lineage>
</organism>
<dbReference type="PANTHER" id="PTHR43280">
    <property type="entry name" value="ARAC-FAMILY TRANSCRIPTIONAL REGULATOR"/>
    <property type="match status" value="1"/>
</dbReference>
<evidence type="ECO:0000256" key="4">
    <source>
        <dbReference type="SAM" id="Phobius"/>
    </source>
</evidence>
<keyword evidence="3" id="KW-0804">Transcription</keyword>
<keyword evidence="5" id="KW-0732">Signal</keyword>
<dbReference type="SUPFAM" id="SSF46689">
    <property type="entry name" value="Homeodomain-like"/>
    <property type="match status" value="1"/>
</dbReference>
<dbReference type="PRINTS" id="PR00032">
    <property type="entry name" value="HTHARAC"/>
</dbReference>
<evidence type="ECO:0000259" key="6">
    <source>
        <dbReference type="PROSITE" id="PS01124"/>
    </source>
</evidence>
<keyword evidence="4" id="KW-0472">Membrane</keyword>
<dbReference type="PANTHER" id="PTHR43280:SF29">
    <property type="entry name" value="ARAC-FAMILY TRANSCRIPTIONAL REGULATOR"/>
    <property type="match status" value="1"/>
</dbReference>
<dbReference type="Gene3D" id="1.10.10.60">
    <property type="entry name" value="Homeodomain-like"/>
    <property type="match status" value="1"/>
</dbReference>
<protein>
    <submittedName>
        <fullName evidence="7">AraC family transcriptional regulator</fullName>
    </submittedName>
</protein>
<keyword evidence="2" id="KW-0238">DNA-binding</keyword>
<dbReference type="InterPro" id="IPR009057">
    <property type="entry name" value="Homeodomain-like_sf"/>
</dbReference>
<evidence type="ECO:0000313" key="7">
    <source>
        <dbReference type="EMBL" id="MSS18344.1"/>
    </source>
</evidence>
<dbReference type="Pfam" id="PF12833">
    <property type="entry name" value="HTH_18"/>
    <property type="match status" value="1"/>
</dbReference>
<gene>
    <name evidence="7" type="ORF">FYJ29_11320</name>
</gene>
<proteinExistence type="predicted"/>
<evidence type="ECO:0000313" key="8">
    <source>
        <dbReference type="Proteomes" id="UP000483362"/>
    </source>
</evidence>
<dbReference type="RefSeq" id="WP_154327511.1">
    <property type="nucleotide sequence ID" value="NZ_CP045696.1"/>
</dbReference>